<dbReference type="InterPro" id="IPR013320">
    <property type="entry name" value="ConA-like_dom_sf"/>
</dbReference>
<dbReference type="PROSITE" id="PS01186">
    <property type="entry name" value="EGF_2"/>
    <property type="match status" value="1"/>
</dbReference>
<comment type="caution">
    <text evidence="10">Lacks conserved residue(s) required for the propagation of feature annotation.</text>
</comment>
<dbReference type="AlphaFoldDB" id="A0A9N8E232"/>
<name>A0A9N8E232_9STRA</name>
<keyword evidence="8" id="KW-0325">Glycoprotein</keyword>
<evidence type="ECO:0000256" key="3">
    <source>
        <dbReference type="ARBA" id="ARBA00022692"/>
    </source>
</evidence>
<accession>A0A9N8E232</accession>
<dbReference type="PANTHER" id="PTHR31361:SF1">
    <property type="entry name" value="BETA-GLUCAN SYNTHESIS-ASSOCIATED PROTEIN KRE6-RELATED"/>
    <property type="match status" value="1"/>
</dbReference>
<evidence type="ECO:0000256" key="1">
    <source>
        <dbReference type="ARBA" id="ARBA00004606"/>
    </source>
</evidence>
<dbReference type="GO" id="GO:0005886">
    <property type="term" value="C:plasma membrane"/>
    <property type="evidence" value="ECO:0007669"/>
    <property type="project" value="TreeGrafter"/>
</dbReference>
<keyword evidence="9" id="KW-0961">Cell wall biogenesis/degradation</keyword>
<evidence type="ECO:0000256" key="8">
    <source>
        <dbReference type="ARBA" id="ARBA00023180"/>
    </source>
</evidence>
<evidence type="ECO:0000256" key="2">
    <source>
        <dbReference type="ARBA" id="ARBA00010962"/>
    </source>
</evidence>
<dbReference type="SUPFAM" id="SSF49899">
    <property type="entry name" value="Concanavalin A-like lectins/glucanases"/>
    <property type="match status" value="1"/>
</dbReference>
<keyword evidence="15" id="KW-1185">Reference proteome</keyword>
<dbReference type="OrthoDB" id="412647at2759"/>
<dbReference type="GO" id="GO:0015926">
    <property type="term" value="F:glucosidase activity"/>
    <property type="evidence" value="ECO:0007669"/>
    <property type="project" value="TreeGrafter"/>
</dbReference>
<evidence type="ECO:0000256" key="9">
    <source>
        <dbReference type="ARBA" id="ARBA00023316"/>
    </source>
</evidence>
<dbReference type="PROSITE" id="PS51762">
    <property type="entry name" value="GH16_2"/>
    <property type="match status" value="1"/>
</dbReference>
<feature type="region of interest" description="Disordered" evidence="11">
    <location>
        <begin position="583"/>
        <end position="633"/>
    </location>
</feature>
<feature type="disulfide bond" evidence="10">
    <location>
        <begin position="496"/>
        <end position="505"/>
    </location>
</feature>
<dbReference type="InterPro" id="IPR005629">
    <property type="entry name" value="Skn1/Kre6/Sbg1"/>
</dbReference>
<feature type="domain" description="GH16" evidence="13">
    <location>
        <begin position="7"/>
        <end position="418"/>
    </location>
</feature>
<reference evidence="14" key="1">
    <citation type="submission" date="2020-06" db="EMBL/GenBank/DDBJ databases">
        <authorList>
            <consortium name="Plant Systems Biology data submission"/>
        </authorList>
    </citation>
    <scope>NUCLEOTIDE SEQUENCE</scope>
    <source>
        <strain evidence="14">D6</strain>
    </source>
</reference>
<comment type="caution">
    <text evidence="14">The sequence shown here is derived from an EMBL/GenBank/DDBJ whole genome shotgun (WGS) entry which is preliminary data.</text>
</comment>
<evidence type="ECO:0000256" key="4">
    <source>
        <dbReference type="ARBA" id="ARBA00022968"/>
    </source>
</evidence>
<evidence type="ECO:0000259" key="13">
    <source>
        <dbReference type="PROSITE" id="PS51762"/>
    </source>
</evidence>
<keyword evidence="7 10" id="KW-1015">Disulfide bond</keyword>
<evidence type="ECO:0000256" key="11">
    <source>
        <dbReference type="SAM" id="MobiDB-lite"/>
    </source>
</evidence>
<evidence type="ECO:0000256" key="5">
    <source>
        <dbReference type="ARBA" id="ARBA00022989"/>
    </source>
</evidence>
<dbReference type="PANTHER" id="PTHR31361">
    <property type="entry name" value="BETA-GLUCAN SYNTHESIS-ASSOCIATED PROTEIN KRE6-RELATED"/>
    <property type="match status" value="1"/>
</dbReference>
<proteinExistence type="inferred from homology"/>
<feature type="domain" description="EGF-like" evidence="12">
    <location>
        <begin position="464"/>
        <end position="506"/>
    </location>
</feature>
<dbReference type="Gene3D" id="2.60.120.200">
    <property type="match status" value="1"/>
</dbReference>
<dbReference type="PROSITE" id="PS50026">
    <property type="entry name" value="EGF_3"/>
    <property type="match status" value="1"/>
</dbReference>
<keyword evidence="6" id="KW-0472">Membrane</keyword>
<protein>
    <submittedName>
        <fullName evidence="14">Beta-glucan synthesis-associated protein KRE6</fullName>
    </submittedName>
</protein>
<comment type="subcellular location">
    <subcellularLocation>
        <location evidence="1">Membrane</location>
        <topology evidence="1">Single-pass type II membrane protein</topology>
    </subcellularLocation>
</comment>
<evidence type="ECO:0000256" key="7">
    <source>
        <dbReference type="ARBA" id="ARBA00023157"/>
    </source>
</evidence>
<comment type="similarity">
    <text evidence="2">Belongs to the SKN1/KRE6 family.</text>
</comment>
<dbReference type="InterPro" id="IPR000757">
    <property type="entry name" value="Beta-glucanase-like"/>
</dbReference>
<evidence type="ECO:0000313" key="15">
    <source>
        <dbReference type="Proteomes" id="UP001153069"/>
    </source>
</evidence>
<keyword evidence="5" id="KW-1133">Transmembrane helix</keyword>
<feature type="compositionally biased region" description="Polar residues" evidence="11">
    <location>
        <begin position="583"/>
        <end position="592"/>
    </location>
</feature>
<dbReference type="GO" id="GO:0005789">
    <property type="term" value="C:endoplasmic reticulum membrane"/>
    <property type="evidence" value="ECO:0007669"/>
    <property type="project" value="TreeGrafter"/>
</dbReference>
<evidence type="ECO:0000313" key="14">
    <source>
        <dbReference type="EMBL" id="CAB9513078.1"/>
    </source>
</evidence>
<dbReference type="Pfam" id="PF03935">
    <property type="entry name" value="SKN1_KRE6_Sbg1"/>
    <property type="match status" value="1"/>
</dbReference>
<keyword evidence="3" id="KW-0812">Transmembrane</keyword>
<dbReference type="Proteomes" id="UP001153069">
    <property type="component" value="Unassembled WGS sequence"/>
</dbReference>
<dbReference type="PROSITE" id="PS00022">
    <property type="entry name" value="EGF_1"/>
    <property type="match status" value="1"/>
</dbReference>
<dbReference type="GO" id="GO:0006078">
    <property type="term" value="P:(1-&gt;6)-beta-D-glucan biosynthetic process"/>
    <property type="evidence" value="ECO:0007669"/>
    <property type="project" value="TreeGrafter"/>
</dbReference>
<gene>
    <name evidence="14" type="ORF">SEMRO_570_G168480.1</name>
</gene>
<dbReference type="CDD" id="cd00054">
    <property type="entry name" value="EGF_CA"/>
    <property type="match status" value="1"/>
</dbReference>
<keyword evidence="10" id="KW-0245">EGF-like domain</keyword>
<evidence type="ECO:0000256" key="10">
    <source>
        <dbReference type="PROSITE-ProRule" id="PRU00076"/>
    </source>
</evidence>
<evidence type="ECO:0000256" key="6">
    <source>
        <dbReference type="ARBA" id="ARBA00023136"/>
    </source>
</evidence>
<keyword evidence="4" id="KW-0735">Signal-anchor</keyword>
<dbReference type="EMBL" id="CAICTM010000569">
    <property type="protein sequence ID" value="CAB9513078.1"/>
    <property type="molecule type" value="Genomic_DNA"/>
</dbReference>
<evidence type="ECO:0000259" key="12">
    <source>
        <dbReference type="PROSITE" id="PS50026"/>
    </source>
</evidence>
<dbReference type="GO" id="GO:0071555">
    <property type="term" value="P:cell wall organization"/>
    <property type="evidence" value="ECO:0007669"/>
    <property type="project" value="UniProtKB-KW"/>
</dbReference>
<organism evidence="14 15">
    <name type="scientific">Seminavis robusta</name>
    <dbReference type="NCBI Taxonomy" id="568900"/>
    <lineage>
        <taxon>Eukaryota</taxon>
        <taxon>Sar</taxon>
        <taxon>Stramenopiles</taxon>
        <taxon>Ochrophyta</taxon>
        <taxon>Bacillariophyta</taxon>
        <taxon>Bacillariophyceae</taxon>
        <taxon>Bacillariophycidae</taxon>
        <taxon>Naviculales</taxon>
        <taxon>Naviculaceae</taxon>
        <taxon>Seminavis</taxon>
    </lineage>
</organism>
<dbReference type="InterPro" id="IPR000742">
    <property type="entry name" value="EGF"/>
</dbReference>
<sequence>MSYPSNSDWIDPDTPLKEHVISPLSRGDSRGYRLVFSEEFQVEGRTFRDGEDPRWTALDKNDITNNPLHYYSDDADAVSSHNGSLSIRLSIEQRDDLLNRNESGPFTETKEFKSGMLQSWNKFCFTGGIVEFSAKMPGDPNVAGLWPAIWMMGNLGRATYINSTENKWPFSTNVCDNRTRNSQLVNSCPDSYLRGSAPTMPQGSGRGAPEIDLLEVMMMDEYFESPILSTSLQVAPGVPTEKRPLLGQEPNASNTWYSPEFGDNATRNTYFYGTWSFPADPTTKPYQTDSISANMALGNDFYENFHKFRVEWEPPEEESGYGGYIKWFIDGKLVTAVYGDDLQNTSQTEIPSEPMYLVMNLAVSKDWGFPDAYFKDCPKKCWSCQDPACACALPKGFCDNMPTSLEIDSVRVYQPTSSNKYTTGCSPPNRPTKAFIEAHNDDYKLSDDEFPLKQIQVGGGSCNTDSDCGTVSTTRVQGICVRGNLTASSGSFSCACRRGWVGPHCLASFNGDVDEEWNNPFENGPQGTTTTSDFRPATFVWMSFLMTMMAFCLHWKSRTEQRVLLDDVKKSIRVPQTSYKSFSPLSSSTYGTTARDDDMDTKSSTPPAQEMYGNGSYQNDPAVVQPPLASSLR</sequence>